<accession>A0ABR4LS27</accession>
<dbReference type="EMBL" id="JBFXLQ010000019">
    <property type="protein sequence ID" value="KAL2867349.1"/>
    <property type="molecule type" value="Genomic_DNA"/>
</dbReference>
<dbReference type="RefSeq" id="XP_070886328.1">
    <property type="nucleotide sequence ID" value="XM_071031182.1"/>
</dbReference>
<evidence type="ECO:0000313" key="1">
    <source>
        <dbReference type="EMBL" id="KAL2867349.1"/>
    </source>
</evidence>
<dbReference type="InterPro" id="IPR050317">
    <property type="entry name" value="Plant_Fungal_Acyltransferase"/>
</dbReference>
<gene>
    <name evidence="1" type="ORF">BJX67DRAFT_372000</name>
</gene>
<reference evidence="1 2" key="1">
    <citation type="submission" date="2024-07" db="EMBL/GenBank/DDBJ databases">
        <title>Section-level genome sequencing and comparative genomics of Aspergillus sections Usti and Cavernicolus.</title>
        <authorList>
            <consortium name="Lawrence Berkeley National Laboratory"/>
            <person name="Nybo J.L."/>
            <person name="Vesth T.C."/>
            <person name="Theobald S."/>
            <person name="Frisvad J.C."/>
            <person name="Larsen T.O."/>
            <person name="Kjaerboelling I."/>
            <person name="Rothschild-Mancinelli K."/>
            <person name="Lyhne E.K."/>
            <person name="Kogle M.E."/>
            <person name="Barry K."/>
            <person name="Clum A."/>
            <person name="Na H."/>
            <person name="Ledsgaard L."/>
            <person name="Lin J."/>
            <person name="Lipzen A."/>
            <person name="Kuo A."/>
            <person name="Riley R."/>
            <person name="Mondo S."/>
            <person name="Labutti K."/>
            <person name="Haridas S."/>
            <person name="Pangalinan J."/>
            <person name="Salamov A.A."/>
            <person name="Simmons B.A."/>
            <person name="Magnuson J.K."/>
            <person name="Chen J."/>
            <person name="Drula E."/>
            <person name="Henrissat B."/>
            <person name="Wiebenga A."/>
            <person name="Lubbers R.J."/>
            <person name="Gomes A.C."/>
            <person name="Macurrencykelacurrency M.R."/>
            <person name="Stajich J."/>
            <person name="Grigoriev I.V."/>
            <person name="Mortensen U.H."/>
            <person name="De Vries R.P."/>
            <person name="Baker S.E."/>
            <person name="Andersen M.R."/>
        </authorList>
    </citation>
    <scope>NUCLEOTIDE SEQUENCE [LARGE SCALE GENOMIC DNA]</scope>
    <source>
        <strain evidence="1 2">CBS 449.75</strain>
    </source>
</reference>
<dbReference type="Proteomes" id="UP001610432">
    <property type="component" value="Unassembled WGS sequence"/>
</dbReference>
<dbReference type="PANTHER" id="PTHR31642">
    <property type="entry name" value="TRICHOTHECENE 3-O-ACETYLTRANSFERASE"/>
    <property type="match status" value="1"/>
</dbReference>
<protein>
    <submittedName>
        <fullName evidence="1">Transferase family-domain-containing protein</fullName>
    </submittedName>
</protein>
<dbReference type="GO" id="GO:0016740">
    <property type="term" value="F:transferase activity"/>
    <property type="evidence" value="ECO:0007669"/>
    <property type="project" value="UniProtKB-KW"/>
</dbReference>
<dbReference type="InterPro" id="IPR023213">
    <property type="entry name" value="CAT-like_dom_sf"/>
</dbReference>
<comment type="caution">
    <text evidence="1">The sequence shown here is derived from an EMBL/GenBank/DDBJ whole genome shotgun (WGS) entry which is preliminary data.</text>
</comment>
<name>A0ABR4LS27_9EURO</name>
<keyword evidence="2" id="KW-1185">Reference proteome</keyword>
<dbReference type="PANTHER" id="PTHR31642:SF315">
    <property type="entry name" value="ACYLTRANSFERASE EASC"/>
    <property type="match status" value="1"/>
</dbReference>
<proteinExistence type="predicted"/>
<evidence type="ECO:0000313" key="2">
    <source>
        <dbReference type="Proteomes" id="UP001610432"/>
    </source>
</evidence>
<dbReference type="Pfam" id="PF02458">
    <property type="entry name" value="Transferase"/>
    <property type="match status" value="1"/>
</dbReference>
<sequence>MEETVVKLSVPLSEDVIQLSALDQQIMRFYAKTVLVFELDSAKKTDDIVDHLKHGLAVALSEIPDFAATVAPVPGSARRDLELRIGPESGIPLRVVDQTKQDSWVYGSYSDLAARHFPISDIPHDILFIPQPAPDADGLPASLLQVNLIDGGALIAIAWHHAICDARGINILMDAWARHTRTCFTQGKPDLAGTPAEGSRDRWRLNHGLRDVTIDDLPEYTIDSSARQSPSGSPLLDREHTVTVPYTVSTWYFSAASLQTLRNALAQAETDKAAQFTKVEAVSALVWKHMSIARRLDQAYPDGSSLFTTRLDFRARTKPPFPDNFIGNINEPTARVRIPLSEVCSPSTPESIVTLAEAVRVATESTGERSVRTLIGLVNSAPAVTDVTWKYNYFPGPDLGVTDISGIEALKQSWGGALGTPTSLRSYSRETGLLYLFPQDQDGGFEIQIQCEKEAVEKLKVDEVFSRYCVFKRISLYNE</sequence>
<keyword evidence="1" id="KW-0808">Transferase</keyword>
<organism evidence="1 2">
    <name type="scientific">Aspergillus lucknowensis</name>
    <dbReference type="NCBI Taxonomy" id="176173"/>
    <lineage>
        <taxon>Eukaryota</taxon>
        <taxon>Fungi</taxon>
        <taxon>Dikarya</taxon>
        <taxon>Ascomycota</taxon>
        <taxon>Pezizomycotina</taxon>
        <taxon>Eurotiomycetes</taxon>
        <taxon>Eurotiomycetidae</taxon>
        <taxon>Eurotiales</taxon>
        <taxon>Aspergillaceae</taxon>
        <taxon>Aspergillus</taxon>
        <taxon>Aspergillus subgen. Nidulantes</taxon>
    </lineage>
</organism>
<dbReference type="GeneID" id="98146254"/>
<dbReference type="Gene3D" id="3.30.559.10">
    <property type="entry name" value="Chloramphenicol acetyltransferase-like domain"/>
    <property type="match status" value="2"/>
</dbReference>